<evidence type="ECO:0000259" key="7">
    <source>
        <dbReference type="Pfam" id="PF03772"/>
    </source>
</evidence>
<dbReference type="PANTHER" id="PTHR30619:SF1">
    <property type="entry name" value="RECOMBINATION PROTEIN 2"/>
    <property type="match status" value="1"/>
</dbReference>
<evidence type="ECO:0000256" key="4">
    <source>
        <dbReference type="ARBA" id="ARBA00022989"/>
    </source>
</evidence>
<dbReference type="InterPro" id="IPR052159">
    <property type="entry name" value="Competence_DNA_uptake"/>
</dbReference>
<dbReference type="NCBIfam" id="TIGR00360">
    <property type="entry name" value="ComEC_N-term"/>
    <property type="match status" value="1"/>
</dbReference>
<evidence type="ECO:0000313" key="9">
    <source>
        <dbReference type="Proteomes" id="UP000466931"/>
    </source>
</evidence>
<protein>
    <recommendedName>
        <fullName evidence="7">ComEC/Rec2-related protein domain-containing protein</fullName>
    </recommendedName>
</protein>
<feature type="transmembrane region" description="Helical" evidence="6">
    <location>
        <begin position="258"/>
        <end position="279"/>
    </location>
</feature>
<sequence length="492" mass="49848">MNDHLDIRLVPAATVAWAVTAAGVRWPVGTLLAAACLALAVGTLLMRPRVVGAAVVAVACVGAGFGVAISLRADAVRAHPVAQQTGRVTGVTVVPTESPRSLGSGRLLIRADLREVGENPTRGRVVVFAPVLDFHNAAVGRPMHFPARIGRATRHDLTVATLNATGPPKFGQTSAVQRAAGAVRERFALRAREVLPSGQAAMLPALVLGDTAAVTPVVTQQFQAAGLTHLTAVSGANVTIVCGAVLLAGSLIGPRSAVALAALALIAFVIVVQPTASVLRAAVMGAITLLGLLTARRRQAIPALAASVLALMIAAPQLAVDVGFALSVAATAALVVLAPVWSRRLTARGWPKPAADAVCLALAANLVTAPLVAGISGKLSLVAVLANLAVSAVIAPITVLGTAAAVLAPLWPGGAGLLIRFTGPELWWLLRIAGWAGGSPHAAVSVPSGFVGVALVALGTMATVVLWRMRWFRIGAGCGGVVAVAWVLSGFL</sequence>
<dbReference type="InterPro" id="IPR004477">
    <property type="entry name" value="ComEC_N"/>
</dbReference>
<dbReference type="AlphaFoldDB" id="A0A7I7XUL8"/>
<dbReference type="GO" id="GO:0005886">
    <property type="term" value="C:plasma membrane"/>
    <property type="evidence" value="ECO:0007669"/>
    <property type="project" value="UniProtKB-SubCell"/>
</dbReference>
<reference evidence="8" key="1">
    <citation type="journal article" date="2019" name="Emerg. Microbes Infect.">
        <title>Comprehensive subspecies identification of 175 nontuberculous mycobacteria species based on 7547 genomic profiles.</title>
        <authorList>
            <person name="Matsumoto Y."/>
            <person name="Kinjo T."/>
            <person name="Motooka D."/>
            <person name="Nabeya D."/>
            <person name="Jung N."/>
            <person name="Uechi K."/>
            <person name="Horii T."/>
            <person name="Iida T."/>
            <person name="Fujita J."/>
            <person name="Nakamura S."/>
        </authorList>
    </citation>
    <scope>NUCLEOTIDE SEQUENCE [LARGE SCALE GENOMIC DNA]</scope>
    <source>
        <strain evidence="8">JCM 13671</strain>
    </source>
</reference>
<evidence type="ECO:0000256" key="2">
    <source>
        <dbReference type="ARBA" id="ARBA00022475"/>
    </source>
</evidence>
<feature type="domain" description="ComEC/Rec2-related protein" evidence="7">
    <location>
        <begin position="206"/>
        <end position="470"/>
    </location>
</feature>
<dbReference type="EMBL" id="AP022612">
    <property type="protein sequence ID" value="BBZ32814.1"/>
    <property type="molecule type" value="Genomic_DNA"/>
</dbReference>
<keyword evidence="4 6" id="KW-1133">Transmembrane helix</keyword>
<gene>
    <name evidence="8" type="ORF">MCNF_14190</name>
</gene>
<feature type="transmembrane region" description="Helical" evidence="6">
    <location>
        <begin position="230"/>
        <end position="252"/>
    </location>
</feature>
<keyword evidence="9" id="KW-1185">Reference proteome</keyword>
<evidence type="ECO:0000256" key="3">
    <source>
        <dbReference type="ARBA" id="ARBA00022692"/>
    </source>
</evidence>
<accession>A0A7I7XUL8</accession>
<feature type="transmembrane region" description="Helical" evidence="6">
    <location>
        <begin position="474"/>
        <end position="491"/>
    </location>
</feature>
<dbReference type="PANTHER" id="PTHR30619">
    <property type="entry name" value="DNA INTERNALIZATION/COMPETENCE PROTEIN COMEC/REC2"/>
    <property type="match status" value="1"/>
</dbReference>
<evidence type="ECO:0000313" key="8">
    <source>
        <dbReference type="EMBL" id="BBZ32814.1"/>
    </source>
</evidence>
<feature type="transmembrane region" description="Helical" evidence="6">
    <location>
        <begin position="324"/>
        <end position="342"/>
    </location>
</feature>
<feature type="transmembrane region" description="Helical" evidence="6">
    <location>
        <begin position="51"/>
        <end position="71"/>
    </location>
</feature>
<proteinExistence type="predicted"/>
<feature type="transmembrane region" description="Helical" evidence="6">
    <location>
        <begin position="381"/>
        <end position="410"/>
    </location>
</feature>
<evidence type="ECO:0000256" key="1">
    <source>
        <dbReference type="ARBA" id="ARBA00004651"/>
    </source>
</evidence>
<name>A0A7I7XUL8_9MYCO</name>
<dbReference type="Proteomes" id="UP000466931">
    <property type="component" value="Chromosome"/>
</dbReference>
<keyword evidence="2" id="KW-1003">Cell membrane</keyword>
<keyword evidence="5 6" id="KW-0472">Membrane</keyword>
<reference evidence="8" key="2">
    <citation type="submission" date="2020-02" db="EMBL/GenBank/DDBJ databases">
        <authorList>
            <person name="Matsumoto Y."/>
            <person name="Motooka D."/>
            <person name="Nakamura S."/>
        </authorList>
    </citation>
    <scope>NUCLEOTIDE SEQUENCE</scope>
    <source>
        <strain evidence="8">JCM 13671</strain>
    </source>
</reference>
<dbReference type="Pfam" id="PF03772">
    <property type="entry name" value="Competence"/>
    <property type="match status" value="1"/>
</dbReference>
<feature type="transmembrane region" description="Helical" evidence="6">
    <location>
        <begin position="417"/>
        <end position="437"/>
    </location>
</feature>
<feature type="transmembrane region" description="Helical" evidence="6">
    <location>
        <begin position="12"/>
        <end position="45"/>
    </location>
</feature>
<evidence type="ECO:0000256" key="5">
    <source>
        <dbReference type="ARBA" id="ARBA00023136"/>
    </source>
</evidence>
<keyword evidence="3 6" id="KW-0812">Transmembrane</keyword>
<feature type="transmembrane region" description="Helical" evidence="6">
    <location>
        <begin position="300"/>
        <end position="318"/>
    </location>
</feature>
<feature type="transmembrane region" description="Helical" evidence="6">
    <location>
        <begin position="354"/>
        <end position="375"/>
    </location>
</feature>
<evidence type="ECO:0000256" key="6">
    <source>
        <dbReference type="SAM" id="Phobius"/>
    </source>
</evidence>
<organism evidence="8 9">
    <name type="scientific">Mycolicibacterium confluentis</name>
    <dbReference type="NCBI Taxonomy" id="28047"/>
    <lineage>
        <taxon>Bacteria</taxon>
        <taxon>Bacillati</taxon>
        <taxon>Actinomycetota</taxon>
        <taxon>Actinomycetes</taxon>
        <taxon>Mycobacteriales</taxon>
        <taxon>Mycobacteriaceae</taxon>
        <taxon>Mycolicibacterium</taxon>
    </lineage>
</organism>
<feature type="transmembrane region" description="Helical" evidence="6">
    <location>
        <begin position="449"/>
        <end position="467"/>
    </location>
</feature>
<comment type="subcellular location">
    <subcellularLocation>
        <location evidence="1">Cell membrane</location>
        <topology evidence="1">Multi-pass membrane protein</topology>
    </subcellularLocation>
</comment>